<keyword evidence="5 8" id="KW-0249">Electron transport</keyword>
<sequence>MDPLSEFIRGITRDNPTFGLVLGLCPTLAVTTSVENAIGMAAGTAFVLVCSNMLVSSLRKQIPSTVRLPIFIIIIATFVSIVDMIMEAYSPSMYAALGVFIPLIVVNCIIIGRAEAYANKNNVFYSMIDGFGTSTGFLLVLMLIGGIRELLGTGQIVVFGYSLINLSLSYPITTMILPAGAFVTIGALMAIVNYQKAKKLERGE</sequence>
<proteinExistence type="inferred from homology"/>
<evidence type="ECO:0000256" key="2">
    <source>
        <dbReference type="ARBA" id="ARBA00022448"/>
    </source>
</evidence>
<keyword evidence="2 8" id="KW-0813">Transport</keyword>
<protein>
    <recommendedName>
        <fullName evidence="8">Ion-translocating oxidoreductase complex subunit E</fullName>
        <ecNumber evidence="8">7.-.-.-</ecNumber>
    </recommendedName>
    <alternativeName>
        <fullName evidence="8">Rnf electron transport complex subunit E</fullName>
    </alternativeName>
</protein>
<keyword evidence="8" id="KW-1003">Cell membrane</keyword>
<accession>A0A7Z8P278</accession>
<feature type="transmembrane region" description="Helical" evidence="8">
    <location>
        <begin position="168"/>
        <end position="192"/>
    </location>
</feature>
<evidence type="ECO:0000256" key="3">
    <source>
        <dbReference type="ARBA" id="ARBA00022692"/>
    </source>
</evidence>
<comment type="function">
    <text evidence="8">Part of a membrane-bound complex that couples electron transfer with translocation of ions across the membrane.</text>
</comment>
<keyword evidence="6 8" id="KW-1133">Transmembrane helix</keyword>
<evidence type="ECO:0000313" key="10">
    <source>
        <dbReference type="Proteomes" id="UP000319335"/>
    </source>
</evidence>
<dbReference type="NCBIfam" id="NF009070">
    <property type="entry name" value="PRK12405.1"/>
    <property type="match status" value="1"/>
</dbReference>
<dbReference type="InterPro" id="IPR003667">
    <property type="entry name" value="NqrDE/RnfAE"/>
</dbReference>
<evidence type="ECO:0000256" key="6">
    <source>
        <dbReference type="ARBA" id="ARBA00022989"/>
    </source>
</evidence>
<organism evidence="9 10">
    <name type="scientific">Methanolobus vulcani</name>
    <dbReference type="NCBI Taxonomy" id="38026"/>
    <lineage>
        <taxon>Archaea</taxon>
        <taxon>Methanobacteriati</taxon>
        <taxon>Methanobacteriota</taxon>
        <taxon>Stenosarchaea group</taxon>
        <taxon>Methanomicrobia</taxon>
        <taxon>Methanosarcinales</taxon>
        <taxon>Methanosarcinaceae</taxon>
        <taxon>Methanolobus</taxon>
    </lineage>
</organism>
<comment type="subunit">
    <text evidence="8">The Rnf complex is probably composed of eight subunits, including RnfA, RnfB, RnfC, RnfD, RnfE and RnfG.</text>
</comment>
<feature type="transmembrane region" description="Helical" evidence="8">
    <location>
        <begin position="123"/>
        <end position="148"/>
    </location>
</feature>
<dbReference type="NCBIfam" id="TIGR01948">
    <property type="entry name" value="rnfE"/>
    <property type="match status" value="1"/>
</dbReference>
<dbReference type="Pfam" id="PF02508">
    <property type="entry name" value="Rnf-Nqr"/>
    <property type="match status" value="1"/>
</dbReference>
<dbReference type="PIRSF" id="PIRSF006102">
    <property type="entry name" value="NQR_DE"/>
    <property type="match status" value="1"/>
</dbReference>
<evidence type="ECO:0000256" key="1">
    <source>
        <dbReference type="ARBA" id="ARBA00004127"/>
    </source>
</evidence>
<dbReference type="GO" id="GO:0012505">
    <property type="term" value="C:endomembrane system"/>
    <property type="evidence" value="ECO:0007669"/>
    <property type="project" value="UniProtKB-SubCell"/>
</dbReference>
<reference evidence="9 10" key="1">
    <citation type="submission" date="2019-06" db="EMBL/GenBank/DDBJ databases">
        <title>Draft genome sequence of Methanolobus vulcani B1d.</title>
        <authorList>
            <person name="Creighbaum A.J."/>
            <person name="Ticak T."/>
            <person name="Hariraju D."/>
            <person name="Arivett B.A."/>
            <person name="Ferguson D.J.Jr."/>
        </authorList>
    </citation>
    <scope>NUCLEOTIDE SEQUENCE [LARGE SCALE GENOMIC DNA]</scope>
    <source>
        <strain evidence="9 10">B1d</strain>
    </source>
</reference>
<comment type="caution">
    <text evidence="9">The sequence shown here is derived from an EMBL/GenBank/DDBJ whole genome shotgun (WGS) entry which is preliminary data.</text>
</comment>
<dbReference type="HAMAP" id="MF_00478">
    <property type="entry name" value="RsxE_RnfE"/>
    <property type="match status" value="1"/>
</dbReference>
<name>A0A7Z8P278_9EURY</name>
<dbReference type="NCBIfam" id="NF041839">
    <property type="entry name" value="rnfE_Methano"/>
    <property type="match status" value="1"/>
</dbReference>
<feature type="transmembrane region" description="Helical" evidence="8">
    <location>
        <begin position="37"/>
        <end position="56"/>
    </location>
</feature>
<dbReference type="PANTHER" id="PTHR30586">
    <property type="entry name" value="ELECTRON TRANSPORT COMPLEX PROTEIN RNFE"/>
    <property type="match status" value="1"/>
</dbReference>
<dbReference type="OrthoDB" id="136055at2157"/>
<keyword evidence="3 8" id="KW-0812">Transmembrane</keyword>
<feature type="transmembrane region" description="Helical" evidence="8">
    <location>
        <begin position="68"/>
        <end position="86"/>
    </location>
</feature>
<evidence type="ECO:0000256" key="7">
    <source>
        <dbReference type="ARBA" id="ARBA00023136"/>
    </source>
</evidence>
<comment type="subcellular location">
    <subcellularLocation>
        <location evidence="8">Cell membrane</location>
        <topology evidence="8">Multi-pass membrane protein</topology>
    </subcellularLocation>
    <subcellularLocation>
        <location evidence="1">Endomembrane system</location>
        <topology evidence="1">Multi-pass membrane protein</topology>
    </subcellularLocation>
</comment>
<evidence type="ECO:0000256" key="5">
    <source>
        <dbReference type="ARBA" id="ARBA00022982"/>
    </source>
</evidence>
<dbReference type="RefSeq" id="WP_154809868.1">
    <property type="nucleotide sequence ID" value="NZ_VIAQ01000015.1"/>
</dbReference>
<dbReference type="PANTHER" id="PTHR30586:SF0">
    <property type="entry name" value="ION-TRANSLOCATING OXIDOREDUCTASE COMPLEX SUBUNIT E"/>
    <property type="match status" value="1"/>
</dbReference>
<comment type="similarity">
    <text evidence="8">Belongs to the NqrDE/RnfAE family.</text>
</comment>
<dbReference type="AlphaFoldDB" id="A0A7Z8P278"/>
<dbReference type="InterPro" id="IPR010968">
    <property type="entry name" value="RnfE"/>
</dbReference>
<keyword evidence="7 8" id="KW-0472">Membrane</keyword>
<dbReference type="GO" id="GO:0005886">
    <property type="term" value="C:plasma membrane"/>
    <property type="evidence" value="ECO:0007669"/>
    <property type="project" value="UniProtKB-SubCell"/>
</dbReference>
<dbReference type="GO" id="GO:0022900">
    <property type="term" value="P:electron transport chain"/>
    <property type="evidence" value="ECO:0007669"/>
    <property type="project" value="UniProtKB-UniRule"/>
</dbReference>
<dbReference type="EC" id="7.-.-.-" evidence="8"/>
<keyword evidence="10" id="KW-1185">Reference proteome</keyword>
<feature type="transmembrane region" description="Helical" evidence="8">
    <location>
        <begin position="92"/>
        <end position="111"/>
    </location>
</feature>
<evidence type="ECO:0000313" key="9">
    <source>
        <dbReference type="EMBL" id="TQD25139.1"/>
    </source>
</evidence>
<gene>
    <name evidence="8" type="primary">rnfE</name>
    <name evidence="9" type="ORF">FKV42_08795</name>
</gene>
<dbReference type="EMBL" id="VIAQ01000015">
    <property type="protein sequence ID" value="TQD25139.1"/>
    <property type="molecule type" value="Genomic_DNA"/>
</dbReference>
<evidence type="ECO:0000256" key="4">
    <source>
        <dbReference type="ARBA" id="ARBA00022967"/>
    </source>
</evidence>
<evidence type="ECO:0000256" key="8">
    <source>
        <dbReference type="HAMAP-Rule" id="MF_00478"/>
    </source>
</evidence>
<dbReference type="Proteomes" id="UP000319335">
    <property type="component" value="Unassembled WGS sequence"/>
</dbReference>
<keyword evidence="4 8" id="KW-1278">Translocase</keyword>